<dbReference type="Pfam" id="PF00905">
    <property type="entry name" value="Transpeptidase"/>
    <property type="match status" value="1"/>
</dbReference>
<dbReference type="InterPro" id="IPR012338">
    <property type="entry name" value="Beta-lactam/transpept-like"/>
</dbReference>
<evidence type="ECO:0000259" key="4">
    <source>
        <dbReference type="PROSITE" id="PS51178"/>
    </source>
</evidence>
<dbReference type="PANTHER" id="PTHR30627">
    <property type="entry name" value="PEPTIDOGLYCAN D,D-TRANSPEPTIDASE"/>
    <property type="match status" value="1"/>
</dbReference>
<dbReference type="Gene3D" id="3.40.710.10">
    <property type="entry name" value="DD-peptidase/beta-lactamase superfamily"/>
    <property type="match status" value="1"/>
</dbReference>
<keyword evidence="2" id="KW-0472">Membrane</keyword>
<sequence length="638" mass="69889">MRSRLRLTGGVLLVLLLAVAARAIHLQAFDGERLARLGEKQHIQERIVVPKRGTILSRNGDSLAISIESHSVYVRPRRLKPSAKIVPSVARALNLKPAEVRRKITSDQPFVWLKRQVTPREVQRVRALKIEGIGLSHEPKRYYPQGHLAGQALGLVGQDAQGLEGVERSYDRHIRGKTRSSPVGRDALGRRFVVTGLEDLKIRPGADVHLTLDTTLQHLAEKHLEATVKRFRAKGGTVVMADPFTGAVLALASYPFFNPNQFRSQDRDRWRIRAITDTYEPGSVFKAVLAAAALEDGVVGREDLIFCEFGRYRYGGRTIHDFKEYGWLSFAKVLQLSSNIGVTKVADKLGKERYHHYIRRFGLGEKTGIDLPGEVVGTVRPPNRWRAIDLATASFGQSISVTPIQMVMAFSAIANGGLLMRPHLVARVVDEDGKILFQHRPERVRRVVSRATARAVAGILKGVVAAGGTGRRAALAGFEAAGKTGTSQKADTVKGGYSKTKRVASFVGFVPADEPRFVLLTLVDEPTVNVYGGVVAAPLFRRIAAPALHALGVTPNPRLLPEVPAGRDGGVIRVSRKAPGRRKSARNGGRPSLIGLSMREAVDKAKRLKFSVVLRGHGYVVDQRVENGSGRLVLTLKD</sequence>
<comment type="caution">
    <text evidence="5">The sequence shown here is derived from an EMBL/GenBank/DDBJ whole genome shotgun (WGS) entry which is preliminary data.</text>
</comment>
<dbReference type="Pfam" id="PF03717">
    <property type="entry name" value="PBP_dimer"/>
    <property type="match status" value="1"/>
</dbReference>
<organism evidence="5 6">
    <name type="scientific">Geodia barretti</name>
    <name type="common">Barrett's horny sponge</name>
    <dbReference type="NCBI Taxonomy" id="519541"/>
    <lineage>
        <taxon>Eukaryota</taxon>
        <taxon>Metazoa</taxon>
        <taxon>Porifera</taxon>
        <taxon>Demospongiae</taxon>
        <taxon>Heteroscleromorpha</taxon>
        <taxon>Tetractinellida</taxon>
        <taxon>Astrophorina</taxon>
        <taxon>Geodiidae</taxon>
        <taxon>Geodia</taxon>
    </lineage>
</organism>
<feature type="domain" description="PASTA" evidence="4">
    <location>
        <begin position="584"/>
        <end position="638"/>
    </location>
</feature>
<dbReference type="InterPro" id="IPR050515">
    <property type="entry name" value="Beta-lactam/transpept"/>
</dbReference>
<dbReference type="SUPFAM" id="SSF54184">
    <property type="entry name" value="Penicillin-binding protein 2x (pbp-2x), c-terminal domain"/>
    <property type="match status" value="1"/>
</dbReference>
<evidence type="ECO:0000313" key="5">
    <source>
        <dbReference type="EMBL" id="CAI7988923.1"/>
    </source>
</evidence>
<keyword evidence="6" id="KW-1185">Reference proteome</keyword>
<evidence type="ECO:0000256" key="2">
    <source>
        <dbReference type="ARBA" id="ARBA00023136"/>
    </source>
</evidence>
<dbReference type="PANTHER" id="PTHR30627:SF1">
    <property type="entry name" value="PEPTIDOGLYCAN D,D-TRANSPEPTIDASE FTSI"/>
    <property type="match status" value="1"/>
</dbReference>
<gene>
    <name evidence="5" type="ORF">GBAR_LOCUS81</name>
</gene>
<evidence type="ECO:0000256" key="1">
    <source>
        <dbReference type="ARBA" id="ARBA00004370"/>
    </source>
</evidence>
<dbReference type="InterPro" id="IPR005311">
    <property type="entry name" value="PBP_dimer"/>
</dbReference>
<dbReference type="InterPro" id="IPR005543">
    <property type="entry name" value="PASTA_dom"/>
</dbReference>
<reference evidence="5" key="1">
    <citation type="submission" date="2023-03" db="EMBL/GenBank/DDBJ databases">
        <authorList>
            <person name="Steffen K."/>
            <person name="Cardenas P."/>
        </authorList>
    </citation>
    <scope>NUCLEOTIDE SEQUENCE</scope>
</reference>
<dbReference type="EMBL" id="CASHTH010000012">
    <property type="protein sequence ID" value="CAI7988923.1"/>
    <property type="molecule type" value="Genomic_DNA"/>
</dbReference>
<dbReference type="Gene3D" id="3.90.1310.10">
    <property type="entry name" value="Penicillin-binding protein 2a (Domain 2)"/>
    <property type="match status" value="1"/>
</dbReference>
<dbReference type="InterPro" id="IPR036138">
    <property type="entry name" value="PBP_dimer_sf"/>
</dbReference>
<comment type="subcellular location">
    <subcellularLocation>
        <location evidence="1">Membrane</location>
    </subcellularLocation>
</comment>
<dbReference type="AlphaFoldDB" id="A0AA35VRC4"/>
<dbReference type="Proteomes" id="UP001174909">
    <property type="component" value="Unassembled WGS sequence"/>
</dbReference>
<dbReference type="GO" id="GO:0008658">
    <property type="term" value="F:penicillin binding"/>
    <property type="evidence" value="ECO:0007669"/>
    <property type="project" value="InterPro"/>
</dbReference>
<dbReference type="GO" id="GO:0005886">
    <property type="term" value="C:plasma membrane"/>
    <property type="evidence" value="ECO:0007669"/>
    <property type="project" value="TreeGrafter"/>
</dbReference>
<evidence type="ECO:0000256" key="3">
    <source>
        <dbReference type="SAM" id="SignalP"/>
    </source>
</evidence>
<proteinExistence type="predicted"/>
<evidence type="ECO:0000313" key="6">
    <source>
        <dbReference type="Proteomes" id="UP001174909"/>
    </source>
</evidence>
<feature type="signal peptide" evidence="3">
    <location>
        <begin position="1"/>
        <end position="23"/>
    </location>
</feature>
<feature type="chain" id="PRO_5041390393" evidence="3">
    <location>
        <begin position="24"/>
        <end position="638"/>
    </location>
</feature>
<protein>
    <submittedName>
        <fullName evidence="5">Stage V sporulation protein D</fullName>
    </submittedName>
</protein>
<dbReference type="Gene3D" id="3.30.450.330">
    <property type="match status" value="1"/>
</dbReference>
<accession>A0AA35VRC4</accession>
<dbReference type="SUPFAM" id="SSF56519">
    <property type="entry name" value="Penicillin binding protein dimerisation domain"/>
    <property type="match status" value="1"/>
</dbReference>
<dbReference type="PROSITE" id="PS51178">
    <property type="entry name" value="PASTA"/>
    <property type="match status" value="1"/>
</dbReference>
<dbReference type="SUPFAM" id="SSF56601">
    <property type="entry name" value="beta-lactamase/transpeptidase-like"/>
    <property type="match status" value="1"/>
</dbReference>
<dbReference type="InterPro" id="IPR001460">
    <property type="entry name" value="PCN-bd_Tpept"/>
</dbReference>
<name>A0AA35VRC4_GEOBA</name>
<dbReference type="GO" id="GO:0071555">
    <property type="term" value="P:cell wall organization"/>
    <property type="evidence" value="ECO:0007669"/>
    <property type="project" value="TreeGrafter"/>
</dbReference>
<keyword evidence="3" id="KW-0732">Signal</keyword>